<feature type="compositionally biased region" description="Basic and acidic residues" evidence="1">
    <location>
        <begin position="601"/>
        <end position="617"/>
    </location>
</feature>
<evidence type="ECO:0000313" key="3">
    <source>
        <dbReference type="Proteomes" id="UP001174205"/>
    </source>
</evidence>
<protein>
    <submittedName>
        <fullName evidence="2">Type I-C CRISPR-associated protein Cas8c/Csd1</fullName>
    </submittedName>
</protein>
<dbReference type="CDD" id="cd09757">
    <property type="entry name" value="Cas8c_I-C"/>
    <property type="match status" value="1"/>
</dbReference>
<comment type="caution">
    <text evidence="2">The sequence shown here is derived from an EMBL/GenBank/DDBJ whole genome shotgun (WGS) entry which is preliminary data.</text>
</comment>
<gene>
    <name evidence="2" type="primary">cas8c</name>
    <name evidence="2" type="ORF">P5G61_03045</name>
</gene>
<accession>A0ABT8J529</accession>
<name>A0ABT8J529_9BACL</name>
<organism evidence="2 3">
    <name type="scientific">Paenibacillus vandeheii</name>
    <dbReference type="NCBI Taxonomy" id="3035917"/>
    <lineage>
        <taxon>Bacteria</taxon>
        <taxon>Bacillati</taxon>
        <taxon>Bacillota</taxon>
        <taxon>Bacilli</taxon>
        <taxon>Bacillales</taxon>
        <taxon>Paenibacillaceae</taxon>
        <taxon>Paenibacillus</taxon>
    </lineage>
</organism>
<feature type="region of interest" description="Disordered" evidence="1">
    <location>
        <begin position="598"/>
        <end position="617"/>
    </location>
</feature>
<keyword evidence="3" id="KW-1185">Reference proteome</keyword>
<dbReference type="RefSeq" id="WP_301244390.1">
    <property type="nucleotide sequence ID" value="NZ_JAROCD010000002.1"/>
</dbReference>
<reference evidence="2" key="1">
    <citation type="submission" date="2023-03" db="EMBL/GenBank/DDBJ databases">
        <title>MT1 and MT2 Draft Genomes of Novel Species.</title>
        <authorList>
            <person name="Venkateswaran K."/>
        </authorList>
    </citation>
    <scope>NUCLEOTIDE SEQUENCE</scope>
    <source>
        <strain evidence="2">F6_3S_P_1C</strain>
    </source>
</reference>
<proteinExistence type="predicted"/>
<evidence type="ECO:0000256" key="1">
    <source>
        <dbReference type="SAM" id="MobiDB-lite"/>
    </source>
</evidence>
<dbReference type="NCBIfam" id="TIGR01863">
    <property type="entry name" value="cas_Csd1"/>
    <property type="match status" value="1"/>
</dbReference>
<sequence length="617" mass="69095">MILQALCGYYDRMLKEKPTEIAEQGYAVTPISKCIVIDQEGNLVQVIDRMKEQEFTNKKGKKEYKIVPERVITPQQPKRSGSRPEPAFLCENANFIFGIYGDPAGAKYRFDASGALHNEVLGDVDDEGARAILTFFQKRKQGSIDYGVADTSSLNDGGNIVFMLLGDVDFLHHRPNIRAAWATYRLNKQENASIGQCMVTGEIGPIARIHGNLDGFGQDKPTVVGFNQDSFVSYRKEKGDNAPISETAAFKYVTALNMLIGDRNHSRNVHGEKILFWAEKSLPLEENALAMLLGGGRLEPEIERDEMTSNRLASVMQHLYKGTSPEELDLAVNTRMYILSISANKTRVVIRNFYVDSVGSMIKRLQRHHADIYIEGPDWEPEHPSLSKILIETAVRRDSKNVPAPYQASLVRSIVTESSYPNSLFMAMLGRIRSEAGADAHAATNRTRMGVIRGCLNRMARKSGEKEWIGVNLDDTKQSQTLAYTLGRIFAILNQAQYEALSKVNASIVDKYLNAALASPRQVFPSLLSNAQHHFSKLAKAKRYYTQQVLREVMLDIPSTGFPQTLNAEGQGQFMVGFYHQQQAFFRKKDKVIGESVADNEGDHMEEGQKVEDIVEK</sequence>
<evidence type="ECO:0000313" key="2">
    <source>
        <dbReference type="EMBL" id="MDN4600191.1"/>
    </source>
</evidence>
<dbReference type="EMBL" id="JAROCD010000002">
    <property type="protein sequence ID" value="MDN4600191.1"/>
    <property type="molecule type" value="Genomic_DNA"/>
</dbReference>
<dbReference type="InterPro" id="IPR010144">
    <property type="entry name" value="CRISPR-assoc_prot_Csd1-typ"/>
</dbReference>
<dbReference type="Proteomes" id="UP001174205">
    <property type="component" value="Unassembled WGS sequence"/>
</dbReference>
<dbReference type="Pfam" id="PF09709">
    <property type="entry name" value="Cas_Csd1"/>
    <property type="match status" value="1"/>
</dbReference>